<evidence type="ECO:0000256" key="11">
    <source>
        <dbReference type="ARBA" id="ARBA00023303"/>
    </source>
</evidence>
<keyword evidence="8 13" id="KW-1133">Transmembrane helix</keyword>
<evidence type="ECO:0000256" key="2">
    <source>
        <dbReference type="ARBA" id="ARBA00006920"/>
    </source>
</evidence>
<comment type="similarity">
    <text evidence="2">Belongs to the TMEM175 family.</text>
</comment>
<comment type="catalytic activity">
    <reaction evidence="12">
        <text>K(+)(in) = K(+)(out)</text>
        <dbReference type="Rhea" id="RHEA:29463"/>
        <dbReference type="ChEBI" id="CHEBI:29103"/>
    </reaction>
</comment>
<keyword evidence="11" id="KW-0407">Ion channel</keyword>
<feature type="transmembrane region" description="Helical" evidence="13">
    <location>
        <begin position="91"/>
        <end position="112"/>
    </location>
</feature>
<keyword evidence="5 13" id="KW-0812">Transmembrane</keyword>
<evidence type="ECO:0000256" key="7">
    <source>
        <dbReference type="ARBA" id="ARBA00022958"/>
    </source>
</evidence>
<keyword evidence="10 13" id="KW-0472">Membrane</keyword>
<dbReference type="Proteomes" id="UP001528850">
    <property type="component" value="Unassembled WGS sequence"/>
</dbReference>
<evidence type="ECO:0000313" key="14">
    <source>
        <dbReference type="EMBL" id="MDF4024374.1"/>
    </source>
</evidence>
<dbReference type="RefSeq" id="WP_320550267.1">
    <property type="nucleotide sequence ID" value="NZ_JAQLOK010000002.1"/>
</dbReference>
<keyword evidence="3" id="KW-0813">Transport</keyword>
<evidence type="ECO:0000256" key="4">
    <source>
        <dbReference type="ARBA" id="ARBA00022538"/>
    </source>
</evidence>
<dbReference type="PANTHER" id="PTHR31462">
    <property type="entry name" value="ENDOSOMAL/LYSOSOMAL POTASSIUM CHANNEL TMEM175"/>
    <property type="match status" value="1"/>
</dbReference>
<feature type="transmembrane region" description="Helical" evidence="13">
    <location>
        <begin position="118"/>
        <end position="135"/>
    </location>
</feature>
<reference evidence="14 15" key="1">
    <citation type="journal article" date="2024" name="Curr. Microbiol.">
        <title>Luteibacter sahnii sp. nov., A Novel Yellow-Colored Xanthomonadin Pigment Producing Probiotic Bacterium from Healthy Rice Seed Microbiome.</title>
        <authorList>
            <person name="Jaiswal G."/>
            <person name="Rana R."/>
            <person name="Nayak P.K."/>
            <person name="Chouhan R."/>
            <person name="Gandhi S.G."/>
            <person name="Patel H.K."/>
            <person name="Patil P.B."/>
        </authorList>
    </citation>
    <scope>NUCLEOTIDE SEQUENCE [LARGE SCALE GENOMIC DNA]</scope>
    <source>
        <strain evidence="14 15">PPL201</strain>
    </source>
</reference>
<evidence type="ECO:0000256" key="5">
    <source>
        <dbReference type="ARBA" id="ARBA00022692"/>
    </source>
</evidence>
<evidence type="ECO:0000256" key="9">
    <source>
        <dbReference type="ARBA" id="ARBA00023065"/>
    </source>
</evidence>
<keyword evidence="6" id="KW-0631">Potassium channel</keyword>
<dbReference type="EMBL" id="JARJJS010000001">
    <property type="protein sequence ID" value="MDF4024374.1"/>
    <property type="molecule type" value="Genomic_DNA"/>
</dbReference>
<name>A0ABT6B8T6_9GAMM</name>
<proteinExistence type="inferred from homology"/>
<dbReference type="Pfam" id="PF06736">
    <property type="entry name" value="TMEM175"/>
    <property type="match status" value="1"/>
</dbReference>
<evidence type="ECO:0000256" key="10">
    <source>
        <dbReference type="ARBA" id="ARBA00023136"/>
    </source>
</evidence>
<evidence type="ECO:0000256" key="13">
    <source>
        <dbReference type="SAM" id="Phobius"/>
    </source>
</evidence>
<accession>A0ABT6B8T6</accession>
<keyword evidence="15" id="KW-1185">Reference proteome</keyword>
<feature type="transmembrane region" description="Helical" evidence="13">
    <location>
        <begin position="51"/>
        <end position="71"/>
    </location>
</feature>
<protein>
    <submittedName>
        <fullName evidence="14">TMEM175 family protein</fullName>
    </submittedName>
</protein>
<evidence type="ECO:0000313" key="15">
    <source>
        <dbReference type="Proteomes" id="UP001528850"/>
    </source>
</evidence>
<evidence type="ECO:0000256" key="12">
    <source>
        <dbReference type="ARBA" id="ARBA00034430"/>
    </source>
</evidence>
<dbReference type="InterPro" id="IPR010617">
    <property type="entry name" value="TMEM175-like"/>
</dbReference>
<keyword evidence="9" id="KW-0406">Ion transport</keyword>
<organism evidence="14 15">
    <name type="scientific">Luteibacter sahnii</name>
    <dbReference type="NCBI Taxonomy" id="3021977"/>
    <lineage>
        <taxon>Bacteria</taxon>
        <taxon>Pseudomonadati</taxon>
        <taxon>Pseudomonadota</taxon>
        <taxon>Gammaproteobacteria</taxon>
        <taxon>Lysobacterales</taxon>
        <taxon>Rhodanobacteraceae</taxon>
        <taxon>Luteibacter</taxon>
    </lineage>
</organism>
<evidence type="ECO:0000256" key="1">
    <source>
        <dbReference type="ARBA" id="ARBA00004141"/>
    </source>
</evidence>
<feature type="transmembrane region" description="Helical" evidence="13">
    <location>
        <begin position="161"/>
        <end position="177"/>
    </location>
</feature>
<evidence type="ECO:0000256" key="8">
    <source>
        <dbReference type="ARBA" id="ARBA00022989"/>
    </source>
</evidence>
<evidence type="ECO:0000256" key="3">
    <source>
        <dbReference type="ARBA" id="ARBA00022448"/>
    </source>
</evidence>
<dbReference type="PANTHER" id="PTHR31462:SF5">
    <property type="entry name" value="ENDOSOMAL_LYSOSOMAL PROTON CHANNEL TMEM175"/>
    <property type="match status" value="1"/>
</dbReference>
<comment type="subcellular location">
    <subcellularLocation>
        <location evidence="1">Membrane</location>
        <topology evidence="1">Multi-pass membrane protein</topology>
    </subcellularLocation>
</comment>
<gene>
    <name evidence="14" type="ORF">P3W24_05275</name>
</gene>
<evidence type="ECO:0000256" key="6">
    <source>
        <dbReference type="ARBA" id="ARBA00022826"/>
    </source>
</evidence>
<keyword evidence="7" id="KW-0630">Potassium</keyword>
<feature type="transmembrane region" description="Helical" evidence="13">
    <location>
        <begin position="12"/>
        <end position="31"/>
    </location>
</feature>
<sequence>MSQGQEPQLERLTFFSDAVFAIAITLLVIEIHVPHPDGHDDAAWLHALAELLPHFFGFVLSFVVVGAMWAAHHRVFGLLHRYDPALIWRNLALLMAVAFMPFSSALMSTHPAERIPEMFYALNLLVGGLLQYRLFRGALRAPYLRGDVTGAEVATIRRRSLALPMMSLLSFVLAIWIPGPSNLPLMLMPLVVLALARGIRRTGATPAT</sequence>
<keyword evidence="4" id="KW-0633">Potassium transport</keyword>
<comment type="caution">
    <text evidence="14">The sequence shown here is derived from an EMBL/GenBank/DDBJ whole genome shotgun (WGS) entry which is preliminary data.</text>
</comment>